<accession>A0A4Z0HY64</accession>
<name>A0A4Z0HY64_MYCPR</name>
<evidence type="ECO:0000313" key="2">
    <source>
        <dbReference type="Proteomes" id="UP000297792"/>
    </source>
</evidence>
<dbReference type="EMBL" id="RWKA01000002">
    <property type="protein sequence ID" value="TGB46923.1"/>
    <property type="molecule type" value="Genomic_DNA"/>
</dbReference>
<dbReference type="AlphaFoldDB" id="A0A4Z0HY64"/>
<gene>
    <name evidence="1" type="ORF">EJD98_03370</name>
</gene>
<evidence type="ECO:0000313" key="1">
    <source>
        <dbReference type="EMBL" id="TGB46923.1"/>
    </source>
</evidence>
<protein>
    <recommendedName>
        <fullName evidence="3">Integral membrane protein</fullName>
    </recommendedName>
</protein>
<evidence type="ECO:0008006" key="3">
    <source>
        <dbReference type="Google" id="ProtNLM"/>
    </source>
</evidence>
<keyword evidence="2" id="KW-1185">Reference proteome</keyword>
<organism evidence="1 2">
    <name type="scientific">Mycolicibacterium peregrinum</name>
    <name type="common">Mycobacterium peregrinum</name>
    <dbReference type="NCBI Taxonomy" id="43304"/>
    <lineage>
        <taxon>Bacteria</taxon>
        <taxon>Bacillati</taxon>
        <taxon>Actinomycetota</taxon>
        <taxon>Actinomycetes</taxon>
        <taxon>Mycobacteriales</taxon>
        <taxon>Mycobacteriaceae</taxon>
        <taxon>Mycolicibacterium</taxon>
    </lineage>
</organism>
<reference evidence="1 2" key="1">
    <citation type="submission" date="2018-12" db="EMBL/GenBank/DDBJ databases">
        <title>Draft genome sequences of Mycolicibacterium peregrinum isolated from a pig with lymphadenitis and from soil on the same Japanese pig farm.</title>
        <authorList>
            <person name="Komatsu T."/>
            <person name="Ohya K."/>
            <person name="Sawai K."/>
            <person name="Odoi J.O."/>
            <person name="Otsu K."/>
            <person name="Ota A."/>
            <person name="Ito T."/>
            <person name="Kawai M."/>
            <person name="Maruyama F."/>
        </authorList>
    </citation>
    <scope>NUCLEOTIDE SEQUENCE [LARGE SCALE GENOMIC DNA]</scope>
    <source>
        <strain evidence="1 2">138</strain>
    </source>
</reference>
<dbReference type="Proteomes" id="UP000297792">
    <property type="component" value="Unassembled WGS sequence"/>
</dbReference>
<proteinExistence type="predicted"/>
<dbReference type="RefSeq" id="WP_065022038.1">
    <property type="nucleotide sequence ID" value="NZ_JBLVUM010000002.1"/>
</dbReference>
<sequence>MWSLLFGWAMLRPEYHWSTPWPIWVDAIGLAIFGLVAGIPITLLGRPVVRTYATVLEGLTAAQRTATARALRRGPVPTDPAVLTAAVRASDLARAYRNRVTPTGRRLTWVLIGLFAVPLPAVEFMTDQPRLAVMFLVLAVMMVVAQVWPAWVRRRREPHLGRLRAAADADPEVAAAVAHAVPPAVPTTREHLLRIGVILVLLAAAMLATLFFTQESGRDCRTARAAVGYIADHQDLLDPGQIGPGGPDLSEYHAWSAQLGRYADEVADPGISSHLHQISDLSAEAVSIVEQARTPGLSDDSVEIRTASYTNIIQRLVDADTQMYELCKR</sequence>
<comment type="caution">
    <text evidence="1">The sequence shown here is derived from an EMBL/GenBank/DDBJ whole genome shotgun (WGS) entry which is preliminary data.</text>
</comment>